<sequence>MQKTPHTQRGASVFGMLVGLLLLGILVTFAVKLGPIYLDDITIQEAIESLEKADDLENLPPSEIRRMLQKRMSVNNIENIKADDVDIERDNGVLVVSVDYEERAGLFRNVDVVATFSHRYELTGR</sequence>
<evidence type="ECO:0000313" key="2">
    <source>
        <dbReference type="EMBL" id="PAV27184.1"/>
    </source>
</evidence>
<keyword evidence="1" id="KW-1133">Transmembrane helix</keyword>
<dbReference type="RefSeq" id="WP_095609727.1">
    <property type="nucleotide sequence ID" value="NZ_NMPM01000008.1"/>
</dbReference>
<reference evidence="2 4" key="1">
    <citation type="submission" date="2017-07" db="EMBL/GenBank/DDBJ databases">
        <title>Tamlnaduibacter salinus (Mi-7) genome sequencing.</title>
        <authorList>
            <person name="Verma A."/>
            <person name="Krishnamurthi S."/>
        </authorList>
    </citation>
    <scope>NUCLEOTIDE SEQUENCE [LARGE SCALE GENOMIC DNA]</scope>
    <source>
        <strain evidence="2 4">Mi-7</strain>
    </source>
</reference>
<accession>A0A2A2I7C2</accession>
<dbReference type="EMBL" id="NMPM01000008">
    <property type="protein sequence ID" value="PAV27184.1"/>
    <property type="molecule type" value="Genomic_DNA"/>
</dbReference>
<gene>
    <name evidence="3" type="ORF">C8D92_101188</name>
    <name evidence="2" type="ORF">CF392_01655</name>
</gene>
<keyword evidence="4" id="KW-1185">Reference proteome</keyword>
<dbReference type="Pfam" id="PF16137">
    <property type="entry name" value="DUF4845"/>
    <property type="match status" value="1"/>
</dbReference>
<evidence type="ECO:0000313" key="3">
    <source>
        <dbReference type="EMBL" id="PVY78982.1"/>
    </source>
</evidence>
<evidence type="ECO:0000256" key="1">
    <source>
        <dbReference type="SAM" id="Phobius"/>
    </source>
</evidence>
<dbReference type="EMBL" id="QEKQ01000001">
    <property type="protein sequence ID" value="PVY78982.1"/>
    <property type="molecule type" value="Genomic_DNA"/>
</dbReference>
<name>A0A2A2I7C2_9GAMM</name>
<organism evidence="2 4">
    <name type="scientific">Tamilnaduibacter salinus</name>
    <dbReference type="NCBI Taxonomy" id="1484056"/>
    <lineage>
        <taxon>Bacteria</taxon>
        <taxon>Pseudomonadati</taxon>
        <taxon>Pseudomonadota</taxon>
        <taxon>Gammaproteobacteria</taxon>
        <taxon>Pseudomonadales</taxon>
        <taxon>Marinobacteraceae</taxon>
        <taxon>Tamilnaduibacter</taxon>
    </lineage>
</organism>
<dbReference type="Proteomes" id="UP000218332">
    <property type="component" value="Unassembled WGS sequence"/>
</dbReference>
<keyword evidence="1" id="KW-0812">Transmembrane</keyword>
<reference evidence="3 5" key="2">
    <citation type="submission" date="2018-04" db="EMBL/GenBank/DDBJ databases">
        <title>Genomic Encyclopedia of Type Strains, Phase IV (KMG-IV): sequencing the most valuable type-strain genomes for metagenomic binning, comparative biology and taxonomic classification.</title>
        <authorList>
            <person name="Goeker M."/>
        </authorList>
    </citation>
    <scope>NUCLEOTIDE SEQUENCE [LARGE SCALE GENOMIC DNA]</scope>
    <source>
        <strain evidence="3 5">DSM 28688</strain>
    </source>
</reference>
<evidence type="ECO:0000313" key="4">
    <source>
        <dbReference type="Proteomes" id="UP000218332"/>
    </source>
</evidence>
<feature type="transmembrane region" description="Helical" evidence="1">
    <location>
        <begin position="12"/>
        <end position="31"/>
    </location>
</feature>
<dbReference type="InterPro" id="IPR032314">
    <property type="entry name" value="DUF4845"/>
</dbReference>
<proteinExistence type="predicted"/>
<dbReference type="AlphaFoldDB" id="A0A2A2I7C2"/>
<protein>
    <submittedName>
        <fullName evidence="2">DUF4845 domain-containing protein</fullName>
    </submittedName>
</protein>
<evidence type="ECO:0000313" key="5">
    <source>
        <dbReference type="Proteomes" id="UP000245887"/>
    </source>
</evidence>
<keyword evidence="1" id="KW-0472">Membrane</keyword>
<dbReference type="Proteomes" id="UP000245887">
    <property type="component" value="Unassembled WGS sequence"/>
</dbReference>
<dbReference type="OrthoDB" id="6367393at2"/>
<comment type="caution">
    <text evidence="2">The sequence shown here is derived from an EMBL/GenBank/DDBJ whole genome shotgun (WGS) entry which is preliminary data.</text>
</comment>